<dbReference type="Proteomes" id="UP000297814">
    <property type="component" value="Unassembled WGS sequence"/>
</dbReference>
<evidence type="ECO:0000313" key="1">
    <source>
        <dbReference type="EMBL" id="TGO37686.1"/>
    </source>
</evidence>
<organism evidence="1 2">
    <name type="scientific">Botrytis hyacinthi</name>
    <dbReference type="NCBI Taxonomy" id="278943"/>
    <lineage>
        <taxon>Eukaryota</taxon>
        <taxon>Fungi</taxon>
        <taxon>Dikarya</taxon>
        <taxon>Ascomycota</taxon>
        <taxon>Pezizomycotina</taxon>
        <taxon>Leotiomycetes</taxon>
        <taxon>Helotiales</taxon>
        <taxon>Sclerotiniaceae</taxon>
        <taxon>Botrytis</taxon>
    </lineage>
</organism>
<sequence length="186" mass="18490">MHFRRQKVNKDFRRESHDAFPSRSISLGGGGVVQTEGGRTVVALGATHGVGNHDQLAVGKQVGSSLVASWGNLLGNEEVEAGILAGNPESAGGLDAGSTPLWDVGESSVGLAGDERGAFDSGGLHGAGLDHGEGVAGCGRRGGFLQALAAVWDAAGAEVGDIEDGAALLDGGSRCKSNGDGGDDSG</sequence>
<keyword evidence="2" id="KW-1185">Reference proteome</keyword>
<name>A0A4Z1GL90_9HELO</name>
<dbReference type="AlphaFoldDB" id="A0A4Z1GL90"/>
<proteinExistence type="predicted"/>
<reference evidence="1 2" key="1">
    <citation type="submission" date="2017-12" db="EMBL/GenBank/DDBJ databases">
        <title>Comparative genomics of Botrytis spp.</title>
        <authorList>
            <person name="Valero-Jimenez C.A."/>
            <person name="Tapia P."/>
            <person name="Veloso J."/>
            <person name="Silva-Moreno E."/>
            <person name="Staats M."/>
            <person name="Valdes J.H."/>
            <person name="Van Kan J.A.L."/>
        </authorList>
    </citation>
    <scope>NUCLEOTIDE SEQUENCE [LARGE SCALE GENOMIC DNA]</scope>
    <source>
        <strain evidence="1 2">Bh0001</strain>
    </source>
</reference>
<accession>A0A4Z1GL90</accession>
<gene>
    <name evidence="1" type="ORF">BHYA_0091g00180</name>
</gene>
<comment type="caution">
    <text evidence="1">The sequence shown here is derived from an EMBL/GenBank/DDBJ whole genome shotgun (WGS) entry which is preliminary data.</text>
</comment>
<evidence type="ECO:0000313" key="2">
    <source>
        <dbReference type="Proteomes" id="UP000297814"/>
    </source>
</evidence>
<dbReference type="EMBL" id="PQXK01000091">
    <property type="protein sequence ID" value="TGO37686.1"/>
    <property type="molecule type" value="Genomic_DNA"/>
</dbReference>
<protein>
    <submittedName>
        <fullName evidence="1">Uncharacterized protein</fullName>
    </submittedName>
</protein>